<name>A0A1G7CK25_9ACTN</name>
<dbReference type="EMBL" id="LT629688">
    <property type="protein sequence ID" value="SDE39591.1"/>
    <property type="molecule type" value="Genomic_DNA"/>
</dbReference>
<reference evidence="3 4" key="1">
    <citation type="submission" date="2016-10" db="EMBL/GenBank/DDBJ databases">
        <authorList>
            <person name="de Groot N.N."/>
        </authorList>
    </citation>
    <scope>NUCLEOTIDE SEQUENCE [LARGE SCALE GENOMIC DNA]</scope>
    <source>
        <strain evidence="3 4">MON 2.2</strain>
    </source>
</reference>
<dbReference type="Proteomes" id="UP000198546">
    <property type="component" value="Chromosome i"/>
</dbReference>
<protein>
    <submittedName>
        <fullName evidence="3">Uncharacterized protein</fullName>
    </submittedName>
</protein>
<dbReference type="RefSeq" id="WP_090595025.1">
    <property type="nucleotide sequence ID" value="NZ_LT629688.1"/>
</dbReference>
<keyword evidence="4" id="KW-1185">Reference proteome</keyword>
<keyword evidence="2" id="KW-0812">Transmembrane</keyword>
<feature type="region of interest" description="Disordered" evidence="1">
    <location>
        <begin position="140"/>
        <end position="169"/>
    </location>
</feature>
<sequence>MGSQHTGSDDVPPGVRRFRRVLRVLGVLLAVLVGVPLSLYVGHGVVGSVQTSALRAEVGAEVRAERAVAQPEVLALRDRQRAALPAAPAHSWAALECDFASRDAGWIVQAYQQTCELRTMDFLPVADRSEAEQVSAGLPSGLFGDEQEHSGGPHCQPLRATGGGREPSTELLWTPAATLPDGPDRCYRVMTSRPGQTADVLEPFDAATLDPTTDWLVVVSTRTVMDRRELGCSPWSVLFCSEPFDEPVLG</sequence>
<feature type="transmembrane region" description="Helical" evidence="2">
    <location>
        <begin position="21"/>
        <end position="41"/>
    </location>
</feature>
<organism evidence="3 4">
    <name type="scientific">Auraticoccus monumenti</name>
    <dbReference type="NCBI Taxonomy" id="675864"/>
    <lineage>
        <taxon>Bacteria</taxon>
        <taxon>Bacillati</taxon>
        <taxon>Actinomycetota</taxon>
        <taxon>Actinomycetes</taxon>
        <taxon>Propionibacteriales</taxon>
        <taxon>Propionibacteriaceae</taxon>
        <taxon>Auraticoccus</taxon>
    </lineage>
</organism>
<evidence type="ECO:0000313" key="3">
    <source>
        <dbReference type="EMBL" id="SDE39591.1"/>
    </source>
</evidence>
<evidence type="ECO:0000256" key="2">
    <source>
        <dbReference type="SAM" id="Phobius"/>
    </source>
</evidence>
<dbReference type="OrthoDB" id="4864479at2"/>
<gene>
    <name evidence="3" type="ORF">SAMN04489747_3294</name>
</gene>
<keyword evidence="2" id="KW-0472">Membrane</keyword>
<dbReference type="AlphaFoldDB" id="A0A1G7CK25"/>
<keyword evidence="2" id="KW-1133">Transmembrane helix</keyword>
<evidence type="ECO:0000256" key="1">
    <source>
        <dbReference type="SAM" id="MobiDB-lite"/>
    </source>
</evidence>
<accession>A0A1G7CK25</accession>
<evidence type="ECO:0000313" key="4">
    <source>
        <dbReference type="Proteomes" id="UP000198546"/>
    </source>
</evidence>
<proteinExistence type="predicted"/>